<dbReference type="EC" id="2.7.13.3" evidence="2"/>
<dbReference type="Proteomes" id="UP000389128">
    <property type="component" value="Unassembled WGS sequence"/>
</dbReference>
<dbReference type="PANTHER" id="PTHR45453:SF1">
    <property type="entry name" value="PHOSPHATE REGULON SENSOR PROTEIN PHOR"/>
    <property type="match status" value="1"/>
</dbReference>
<reference evidence="8 9" key="1">
    <citation type="submission" date="2019-01" db="EMBL/GenBank/DDBJ databases">
        <title>Zoogloea oleivorans genome sequencing and assembly.</title>
        <authorList>
            <person name="Tancsics A."/>
            <person name="Farkas M."/>
            <person name="Kriszt B."/>
            <person name="Maroti G."/>
            <person name="Horvath B."/>
        </authorList>
    </citation>
    <scope>NUCLEOTIDE SEQUENCE [LARGE SCALE GENOMIC DNA]</scope>
    <source>
        <strain evidence="8 9">Buc</strain>
    </source>
</reference>
<accession>A0A6C2CD36</accession>
<dbReference type="SMART" id="SM00387">
    <property type="entry name" value="HATPase_c"/>
    <property type="match status" value="1"/>
</dbReference>
<dbReference type="InterPro" id="IPR036890">
    <property type="entry name" value="HATPase_C_sf"/>
</dbReference>
<dbReference type="InterPro" id="IPR004358">
    <property type="entry name" value="Sig_transdc_His_kin-like_C"/>
</dbReference>
<evidence type="ECO:0000256" key="5">
    <source>
        <dbReference type="ARBA" id="ARBA00022777"/>
    </source>
</evidence>
<evidence type="ECO:0000313" key="9">
    <source>
        <dbReference type="Proteomes" id="UP000389128"/>
    </source>
</evidence>
<keyword evidence="6" id="KW-0902">Two-component regulatory system</keyword>
<dbReference type="GO" id="GO:0000155">
    <property type="term" value="F:phosphorelay sensor kinase activity"/>
    <property type="evidence" value="ECO:0007669"/>
    <property type="project" value="TreeGrafter"/>
</dbReference>
<evidence type="ECO:0000259" key="7">
    <source>
        <dbReference type="PROSITE" id="PS50109"/>
    </source>
</evidence>
<keyword evidence="5 8" id="KW-0418">Kinase</keyword>
<keyword evidence="9" id="KW-1185">Reference proteome</keyword>
<name>A0A6C2CD36_9RHOO</name>
<comment type="catalytic activity">
    <reaction evidence="1">
        <text>ATP + protein L-histidine = ADP + protein N-phospho-L-histidine.</text>
        <dbReference type="EC" id="2.7.13.3"/>
    </reaction>
</comment>
<evidence type="ECO:0000256" key="2">
    <source>
        <dbReference type="ARBA" id="ARBA00012438"/>
    </source>
</evidence>
<dbReference type="GO" id="GO:0005886">
    <property type="term" value="C:plasma membrane"/>
    <property type="evidence" value="ECO:0007669"/>
    <property type="project" value="TreeGrafter"/>
</dbReference>
<dbReference type="InterPro" id="IPR050351">
    <property type="entry name" value="BphY/WalK/GraS-like"/>
</dbReference>
<keyword evidence="4" id="KW-0808">Transferase</keyword>
<sequence>LRRAIGNLLSNALRYTPPSGRIVVTVSVVRDSADADTIHLAVENTGEPILPEHLSRLFDRFYRVDASRRHSGDGAGLGLAITRSILRSHGGDIEGRTGEGSNIFEMWIPVSLGSDPGGG</sequence>
<dbReference type="EMBL" id="SDKK01000039">
    <property type="protein sequence ID" value="TYC51616.1"/>
    <property type="molecule type" value="Genomic_DNA"/>
</dbReference>
<feature type="domain" description="Histidine kinase" evidence="7">
    <location>
        <begin position="1"/>
        <end position="112"/>
    </location>
</feature>
<dbReference type="Gene3D" id="3.30.565.10">
    <property type="entry name" value="Histidine kinase-like ATPase, C-terminal domain"/>
    <property type="match status" value="1"/>
</dbReference>
<comment type="caution">
    <text evidence="8">The sequence shown here is derived from an EMBL/GenBank/DDBJ whole genome shotgun (WGS) entry which is preliminary data.</text>
</comment>
<dbReference type="PROSITE" id="PS50109">
    <property type="entry name" value="HIS_KIN"/>
    <property type="match status" value="1"/>
</dbReference>
<proteinExistence type="predicted"/>
<dbReference type="RefSeq" id="WP_246128889.1">
    <property type="nucleotide sequence ID" value="NZ_SDKK01000039.1"/>
</dbReference>
<dbReference type="Pfam" id="PF02518">
    <property type="entry name" value="HATPase_c"/>
    <property type="match status" value="1"/>
</dbReference>
<dbReference type="GO" id="GO:0016036">
    <property type="term" value="P:cellular response to phosphate starvation"/>
    <property type="evidence" value="ECO:0007669"/>
    <property type="project" value="TreeGrafter"/>
</dbReference>
<dbReference type="CDD" id="cd00075">
    <property type="entry name" value="HATPase"/>
    <property type="match status" value="1"/>
</dbReference>
<evidence type="ECO:0000313" key="8">
    <source>
        <dbReference type="EMBL" id="TYC51616.1"/>
    </source>
</evidence>
<protein>
    <recommendedName>
        <fullName evidence="2">histidine kinase</fullName>
        <ecNumber evidence="2">2.7.13.3</ecNumber>
    </recommendedName>
</protein>
<gene>
    <name evidence="8" type="ORF">ETQ85_24085</name>
</gene>
<dbReference type="PRINTS" id="PR00344">
    <property type="entry name" value="BCTRLSENSOR"/>
</dbReference>
<feature type="non-terminal residue" evidence="8">
    <location>
        <position position="1"/>
    </location>
</feature>
<dbReference type="InterPro" id="IPR005467">
    <property type="entry name" value="His_kinase_dom"/>
</dbReference>
<dbReference type="PANTHER" id="PTHR45453">
    <property type="entry name" value="PHOSPHATE REGULON SENSOR PROTEIN PHOR"/>
    <property type="match status" value="1"/>
</dbReference>
<keyword evidence="3" id="KW-0597">Phosphoprotein</keyword>
<evidence type="ECO:0000256" key="6">
    <source>
        <dbReference type="ARBA" id="ARBA00023012"/>
    </source>
</evidence>
<evidence type="ECO:0000256" key="4">
    <source>
        <dbReference type="ARBA" id="ARBA00022679"/>
    </source>
</evidence>
<organism evidence="8 9">
    <name type="scientific">Zoogloea oleivorans</name>
    <dbReference type="NCBI Taxonomy" id="1552750"/>
    <lineage>
        <taxon>Bacteria</taxon>
        <taxon>Pseudomonadati</taxon>
        <taxon>Pseudomonadota</taxon>
        <taxon>Betaproteobacteria</taxon>
        <taxon>Rhodocyclales</taxon>
        <taxon>Zoogloeaceae</taxon>
        <taxon>Zoogloea</taxon>
    </lineage>
</organism>
<dbReference type="SUPFAM" id="SSF55874">
    <property type="entry name" value="ATPase domain of HSP90 chaperone/DNA topoisomerase II/histidine kinase"/>
    <property type="match status" value="1"/>
</dbReference>
<dbReference type="AlphaFoldDB" id="A0A6C2CD36"/>
<dbReference type="GO" id="GO:0004721">
    <property type="term" value="F:phosphoprotein phosphatase activity"/>
    <property type="evidence" value="ECO:0007669"/>
    <property type="project" value="TreeGrafter"/>
</dbReference>
<evidence type="ECO:0000256" key="3">
    <source>
        <dbReference type="ARBA" id="ARBA00022553"/>
    </source>
</evidence>
<evidence type="ECO:0000256" key="1">
    <source>
        <dbReference type="ARBA" id="ARBA00000085"/>
    </source>
</evidence>
<dbReference type="InterPro" id="IPR003594">
    <property type="entry name" value="HATPase_dom"/>
</dbReference>